<evidence type="ECO:0000259" key="4">
    <source>
        <dbReference type="SMART" id="SM01008"/>
    </source>
</evidence>
<evidence type="ECO:0000256" key="3">
    <source>
        <dbReference type="SAM" id="MobiDB-lite"/>
    </source>
</evidence>
<feature type="region of interest" description="Disordered" evidence="3">
    <location>
        <begin position="144"/>
        <end position="173"/>
    </location>
</feature>
<dbReference type="InterPro" id="IPR016208">
    <property type="entry name" value="Ald_Oxase/xanthine_DH-like"/>
</dbReference>
<keyword evidence="2" id="KW-0560">Oxidoreductase</keyword>
<feature type="domain" description="Aldehyde oxidase/xanthine dehydrogenase a/b hammerhead" evidence="4">
    <location>
        <begin position="40"/>
        <end position="149"/>
    </location>
</feature>
<evidence type="ECO:0000313" key="6">
    <source>
        <dbReference type="Proteomes" id="UP000603352"/>
    </source>
</evidence>
<feature type="compositionally biased region" description="Low complexity" evidence="3">
    <location>
        <begin position="10"/>
        <end position="24"/>
    </location>
</feature>
<dbReference type="SUPFAM" id="SSF56003">
    <property type="entry name" value="Molybdenum cofactor-binding domain"/>
    <property type="match status" value="1"/>
</dbReference>
<dbReference type="InterPro" id="IPR000674">
    <property type="entry name" value="Ald_Oxase/Xan_DH_a/b"/>
</dbReference>
<dbReference type="EMBL" id="BMDZ01000004">
    <property type="protein sequence ID" value="GGB28051.1"/>
    <property type="molecule type" value="Genomic_DNA"/>
</dbReference>
<reference evidence="6" key="1">
    <citation type="journal article" date="2019" name="Int. J. Syst. Evol. Microbiol.">
        <title>The Global Catalogue of Microorganisms (GCM) 10K type strain sequencing project: providing services to taxonomists for standard genome sequencing and annotation.</title>
        <authorList>
            <consortium name="The Broad Institute Genomics Platform"/>
            <consortium name="The Broad Institute Genome Sequencing Center for Infectious Disease"/>
            <person name="Wu L."/>
            <person name="Ma J."/>
        </authorList>
    </citation>
    <scope>NUCLEOTIDE SEQUENCE [LARGE SCALE GENOMIC DNA]</scope>
    <source>
        <strain evidence="6">CGMCC 1.10188</strain>
    </source>
</reference>
<proteinExistence type="predicted"/>
<dbReference type="Pfam" id="PF20256">
    <property type="entry name" value="MoCoBD_2"/>
    <property type="match status" value="1"/>
</dbReference>
<gene>
    <name evidence="5" type="ORF">GCM10011505_06640</name>
</gene>
<evidence type="ECO:0000256" key="1">
    <source>
        <dbReference type="ARBA" id="ARBA00022505"/>
    </source>
</evidence>
<dbReference type="RefSeq" id="WP_188574868.1">
    <property type="nucleotide sequence ID" value="NZ_BMDZ01000004.1"/>
</dbReference>
<protein>
    <submittedName>
        <fullName evidence="5">Xanthine dehydrogenase</fullName>
    </submittedName>
</protein>
<dbReference type="PANTHER" id="PTHR11908">
    <property type="entry name" value="XANTHINE DEHYDROGENASE"/>
    <property type="match status" value="1"/>
</dbReference>
<dbReference type="InterPro" id="IPR046867">
    <property type="entry name" value="AldOxase/xan_DH_MoCoBD2"/>
</dbReference>
<dbReference type="InterPro" id="IPR037165">
    <property type="entry name" value="AldOxase/xan_DH_Mopterin-bd_sf"/>
</dbReference>
<sequence>MSPRDPTDTPDPAAGGQPRPAAPRSIGTPAPRVDGRAKVTGSATYPADTPIAGLAHAVLVTADIARGRLLRLDTTAATALDGVIGVLNHEDVAGRMETPRFGVAASSMAPLHDRMIRHDGQIIAVVVAETPEIADEAAALLRPDYETEEPSTGFDSPGAETVAAKDAAGRRDPAMGDVDAAFATAARVLEADYETPTQHHNAIELFSTTAVWDGDHLTVHDPSQNVNGWRHELARQLRIDPGRVRVVSAYVGGAFGGKGPMTGRTALIAFAARHVGRPLRCVATRAQGFTTTTYRAETRQTIRMAVDGDARITGFVHNGAEVTSRADPYLVGGNSVTSRLYGYGSVATRLDLVRADRATPGYMRSPPETPYLFALESAMDEMAEALSMDPIDFRRRNDTLIDPLTNRAYSSRMLMPCYDAASLAFGWADRDPRPGSMQDGDWLVGMGCASAVYPANIAAATARVRLLSSGAVLVDTASHEIGTGLRTVASQMAAECLGAPLDAVTIQVGDSDLPPAPVSGGSNSTASVCSAISKACDAVRADLFARLTAPGAGPFAGMDATSLDLKDGRVTAHGPSMSLHDAMAAAGIAAIDHLGEFVPDGMKPDAVDKLRHGGTPMRGGGSGDLARHAMGAVFAEIRIHRRTLDIRVPRMVGAFAAGRIMNPLSARSQLSGGMIWGLSAALMEETVLDHRAARVVNHDLENYLMPVNADIGAVDVILMPEHDTAGNPSGIKGLGELGNVGMTAAIANAVHHATGRRQRRLPIRPDRLFVATAPARPDATT</sequence>
<evidence type="ECO:0000313" key="5">
    <source>
        <dbReference type="EMBL" id="GGB28051.1"/>
    </source>
</evidence>
<comment type="caution">
    <text evidence="5">The sequence shown here is derived from an EMBL/GenBank/DDBJ whole genome shotgun (WGS) entry which is preliminary data.</text>
</comment>
<organism evidence="5 6">
    <name type="scientific">Tistrella bauzanensis</name>
    <dbReference type="NCBI Taxonomy" id="657419"/>
    <lineage>
        <taxon>Bacteria</taxon>
        <taxon>Pseudomonadati</taxon>
        <taxon>Pseudomonadota</taxon>
        <taxon>Alphaproteobacteria</taxon>
        <taxon>Geminicoccales</taxon>
        <taxon>Geminicoccaceae</taxon>
        <taxon>Tistrella</taxon>
    </lineage>
</organism>
<evidence type="ECO:0000256" key="2">
    <source>
        <dbReference type="ARBA" id="ARBA00023002"/>
    </source>
</evidence>
<dbReference type="SUPFAM" id="SSF54665">
    <property type="entry name" value="CO dehydrogenase molybdoprotein N-domain-like"/>
    <property type="match status" value="1"/>
</dbReference>
<dbReference type="Proteomes" id="UP000603352">
    <property type="component" value="Unassembled WGS sequence"/>
</dbReference>
<dbReference type="Gene3D" id="3.30.365.10">
    <property type="entry name" value="Aldehyde oxidase/xanthine dehydrogenase, molybdopterin binding domain"/>
    <property type="match status" value="4"/>
</dbReference>
<dbReference type="InterPro" id="IPR008274">
    <property type="entry name" value="AldOxase/xan_DH_MoCoBD1"/>
</dbReference>
<keyword evidence="6" id="KW-1185">Reference proteome</keyword>
<dbReference type="SMART" id="SM01008">
    <property type="entry name" value="Ald_Xan_dh_C"/>
    <property type="match status" value="1"/>
</dbReference>
<dbReference type="Pfam" id="PF02738">
    <property type="entry name" value="MoCoBD_1"/>
    <property type="match status" value="1"/>
</dbReference>
<name>A0ABQ1I8R7_9PROT</name>
<feature type="region of interest" description="Disordered" evidence="3">
    <location>
        <begin position="1"/>
        <end position="42"/>
    </location>
</feature>
<dbReference type="Pfam" id="PF01315">
    <property type="entry name" value="Ald_Xan_dh_C"/>
    <property type="match status" value="1"/>
</dbReference>
<dbReference type="InterPro" id="IPR036856">
    <property type="entry name" value="Ald_Oxase/Xan_DH_a/b_sf"/>
</dbReference>
<dbReference type="Gene3D" id="3.90.1170.50">
    <property type="entry name" value="Aldehyde oxidase/xanthine dehydrogenase, a/b hammerhead"/>
    <property type="match status" value="1"/>
</dbReference>
<accession>A0ABQ1I8R7</accession>
<keyword evidence="1" id="KW-0500">Molybdenum</keyword>
<dbReference type="PANTHER" id="PTHR11908:SF132">
    <property type="entry name" value="ALDEHYDE OXIDASE 1-RELATED"/>
    <property type="match status" value="1"/>
</dbReference>